<sequence>MSIYTVLGPIEPHQLGPTSMHEHVFIDARVWHTESDEPGPEDGIVRLENYGFHRWNLVANPNNLIIDNLDEAVEELTFLTEVGGSGIVDLSNIGLGREVEKLREVSRRTGLHIISGAGCYINDSHPEWVERISEDDLAQVFFDDLTTGMDGTDIRAGILGEIGTSAPVTPRERKVLAAAAQASLRTSTTVSVHLDPAGQRGIEVFEFLTKQGMSPDRIVLGHADEQLDEGYHRAMLATGATLAYDTFGSDYYFNGHFKDPGDDERLRLLLPLLHEGFHEQIVLGCDVFTKIHMKRYGGFGYDHLLRRIVPLMRLEGISDEVLHTVLVDNPRRVLDRP</sequence>
<dbReference type="InterPro" id="IPR032466">
    <property type="entry name" value="Metal_Hydrolase"/>
</dbReference>
<comment type="caution">
    <text evidence="3">Lacks conserved residue(s) required for the propagation of feature annotation.</text>
</comment>
<name>A0ABY4YXJ2_9MICO</name>
<evidence type="ECO:0000256" key="1">
    <source>
        <dbReference type="ARBA" id="ARBA00022723"/>
    </source>
</evidence>
<keyword evidence="2" id="KW-0378">Hydrolase</keyword>
<gene>
    <name evidence="4" type="ORF">NF556_07595</name>
</gene>
<evidence type="ECO:0000256" key="2">
    <source>
        <dbReference type="ARBA" id="ARBA00022801"/>
    </source>
</evidence>
<dbReference type="PROSITE" id="PS51347">
    <property type="entry name" value="PHOSPHOTRIESTERASE_2"/>
    <property type="match status" value="1"/>
</dbReference>
<evidence type="ECO:0008006" key="6">
    <source>
        <dbReference type="Google" id="ProtNLM"/>
    </source>
</evidence>
<evidence type="ECO:0000313" key="4">
    <source>
        <dbReference type="EMBL" id="USQ81503.1"/>
    </source>
</evidence>
<accession>A0ABY4YXJ2</accession>
<dbReference type="EMBL" id="CP099489">
    <property type="protein sequence ID" value="USQ81503.1"/>
    <property type="molecule type" value="Genomic_DNA"/>
</dbReference>
<reference evidence="4" key="1">
    <citation type="submission" date="2022-06" db="EMBL/GenBank/DDBJ databases">
        <title>Ornithinimicrobium HY1793.</title>
        <authorList>
            <person name="Huang Y."/>
        </authorList>
    </citation>
    <scope>NUCLEOTIDE SEQUENCE</scope>
    <source>
        <strain evidence="4">HY1793</strain>
    </source>
</reference>
<dbReference type="InterPro" id="IPR001559">
    <property type="entry name" value="Phosphotriesterase"/>
</dbReference>
<dbReference type="SUPFAM" id="SSF51556">
    <property type="entry name" value="Metallo-dependent hydrolases"/>
    <property type="match status" value="1"/>
</dbReference>
<proteinExistence type="inferred from homology"/>
<dbReference type="Proteomes" id="UP001056455">
    <property type="component" value="Chromosome"/>
</dbReference>
<organism evidence="4 5">
    <name type="scientific">Ornithinimicrobium faecis</name>
    <dbReference type="NCBI Taxonomy" id="2934158"/>
    <lineage>
        <taxon>Bacteria</taxon>
        <taxon>Bacillati</taxon>
        <taxon>Actinomycetota</taxon>
        <taxon>Actinomycetes</taxon>
        <taxon>Micrococcales</taxon>
        <taxon>Ornithinimicrobiaceae</taxon>
        <taxon>Ornithinimicrobium</taxon>
    </lineage>
</organism>
<protein>
    <recommendedName>
        <fullName evidence="6">Phosphotriesterase-related protein</fullName>
    </recommendedName>
</protein>
<dbReference type="RefSeq" id="WP_252595019.1">
    <property type="nucleotide sequence ID" value="NZ_CP099489.1"/>
</dbReference>
<keyword evidence="1" id="KW-0479">Metal-binding</keyword>
<comment type="similarity">
    <text evidence="3">Belongs to the metallo-dependent hydrolases superfamily. Phosphotriesterase family.</text>
</comment>
<dbReference type="PANTHER" id="PTHR10819">
    <property type="entry name" value="PHOSPHOTRIESTERASE-RELATED"/>
    <property type="match status" value="1"/>
</dbReference>
<evidence type="ECO:0000256" key="3">
    <source>
        <dbReference type="PROSITE-ProRule" id="PRU00679"/>
    </source>
</evidence>
<evidence type="ECO:0000313" key="5">
    <source>
        <dbReference type="Proteomes" id="UP001056455"/>
    </source>
</evidence>
<dbReference type="PANTHER" id="PTHR10819:SF3">
    <property type="entry name" value="PHOSPHOTRIESTERASE-RELATED PROTEIN"/>
    <property type="match status" value="1"/>
</dbReference>
<dbReference type="Gene3D" id="3.20.20.140">
    <property type="entry name" value="Metal-dependent hydrolases"/>
    <property type="match status" value="1"/>
</dbReference>
<dbReference type="Pfam" id="PF02126">
    <property type="entry name" value="PTE"/>
    <property type="match status" value="1"/>
</dbReference>
<dbReference type="PIRSF" id="PIRSF016839">
    <property type="entry name" value="PhP"/>
    <property type="match status" value="1"/>
</dbReference>
<keyword evidence="5" id="KW-1185">Reference proteome</keyword>